<evidence type="ECO:0000256" key="1">
    <source>
        <dbReference type="ARBA" id="ARBA00004123"/>
    </source>
</evidence>
<dbReference type="AlphaFoldDB" id="A0AAW2H8T0"/>
<dbReference type="InterPro" id="IPR036388">
    <property type="entry name" value="WH-like_DNA-bd_sf"/>
</dbReference>
<evidence type="ECO:0000259" key="5">
    <source>
        <dbReference type="PROSITE" id="PS50961"/>
    </source>
</evidence>
<dbReference type="CDD" id="cd07323">
    <property type="entry name" value="LAM"/>
    <property type="match status" value="1"/>
</dbReference>
<proteinExistence type="predicted"/>
<dbReference type="PANTHER" id="PTHR22792">
    <property type="entry name" value="LUPUS LA PROTEIN-RELATED"/>
    <property type="match status" value="1"/>
</dbReference>
<dbReference type="SMART" id="SM00715">
    <property type="entry name" value="LA"/>
    <property type="match status" value="1"/>
</dbReference>
<dbReference type="GO" id="GO:0006396">
    <property type="term" value="P:RNA processing"/>
    <property type="evidence" value="ECO:0007669"/>
    <property type="project" value="InterPro"/>
</dbReference>
<dbReference type="EMBL" id="JARGDH010000006">
    <property type="protein sequence ID" value="KAL0266177.1"/>
    <property type="molecule type" value="Genomic_DNA"/>
</dbReference>
<comment type="caution">
    <text evidence="6">The sequence shown here is derived from an EMBL/GenBank/DDBJ whole genome shotgun (WGS) entry which is preliminary data.</text>
</comment>
<evidence type="ECO:0000256" key="2">
    <source>
        <dbReference type="ARBA" id="ARBA00022884"/>
    </source>
</evidence>
<dbReference type="InterPro" id="IPR002344">
    <property type="entry name" value="Lupus_La"/>
</dbReference>
<keyword evidence="2 4" id="KW-0694">RNA-binding</keyword>
<dbReference type="Gene3D" id="3.30.70.330">
    <property type="match status" value="1"/>
</dbReference>
<dbReference type="PRINTS" id="PR00302">
    <property type="entry name" value="LUPUSLA"/>
</dbReference>
<dbReference type="PROSITE" id="PS50961">
    <property type="entry name" value="HTH_LA"/>
    <property type="match status" value="1"/>
</dbReference>
<organism evidence="6">
    <name type="scientific">Menopon gallinae</name>
    <name type="common">poultry shaft louse</name>
    <dbReference type="NCBI Taxonomy" id="328185"/>
    <lineage>
        <taxon>Eukaryota</taxon>
        <taxon>Metazoa</taxon>
        <taxon>Ecdysozoa</taxon>
        <taxon>Arthropoda</taxon>
        <taxon>Hexapoda</taxon>
        <taxon>Insecta</taxon>
        <taxon>Pterygota</taxon>
        <taxon>Neoptera</taxon>
        <taxon>Paraneoptera</taxon>
        <taxon>Psocodea</taxon>
        <taxon>Troctomorpha</taxon>
        <taxon>Phthiraptera</taxon>
        <taxon>Amblycera</taxon>
        <taxon>Menoponidae</taxon>
        <taxon>Menopon</taxon>
    </lineage>
</organism>
<name>A0AAW2H8T0_9NEOP</name>
<keyword evidence="3" id="KW-0539">Nucleus</keyword>
<dbReference type="InterPro" id="IPR006630">
    <property type="entry name" value="La_HTH"/>
</dbReference>
<dbReference type="SUPFAM" id="SSF46785">
    <property type="entry name" value="Winged helix' DNA-binding domain"/>
    <property type="match status" value="1"/>
</dbReference>
<dbReference type="PANTHER" id="PTHR22792:SF140">
    <property type="entry name" value="ACHILLES, ISOFORM A"/>
    <property type="match status" value="1"/>
</dbReference>
<evidence type="ECO:0000313" key="6">
    <source>
        <dbReference type="EMBL" id="KAL0266177.1"/>
    </source>
</evidence>
<dbReference type="GO" id="GO:0003729">
    <property type="term" value="F:mRNA binding"/>
    <property type="evidence" value="ECO:0007669"/>
    <property type="project" value="TreeGrafter"/>
</dbReference>
<evidence type="ECO:0000256" key="3">
    <source>
        <dbReference type="ARBA" id="ARBA00023242"/>
    </source>
</evidence>
<comment type="subcellular location">
    <subcellularLocation>
        <location evidence="1">Nucleus</location>
    </subcellularLocation>
</comment>
<dbReference type="InterPro" id="IPR045180">
    <property type="entry name" value="La_dom_prot"/>
</dbReference>
<feature type="domain" description="HTH La-type RNA-binding" evidence="5">
    <location>
        <begin position="21"/>
        <end position="111"/>
    </location>
</feature>
<reference evidence="6" key="1">
    <citation type="journal article" date="2024" name="Gigascience">
        <title>Chromosome-level genome of the poultry shaft louse Menopon gallinae provides insight into the host-switching and adaptive evolution of parasitic lice.</title>
        <authorList>
            <person name="Xu Y."/>
            <person name="Ma L."/>
            <person name="Liu S."/>
            <person name="Liang Y."/>
            <person name="Liu Q."/>
            <person name="He Z."/>
            <person name="Tian L."/>
            <person name="Duan Y."/>
            <person name="Cai W."/>
            <person name="Li H."/>
            <person name="Song F."/>
        </authorList>
    </citation>
    <scope>NUCLEOTIDE SEQUENCE</scope>
    <source>
        <strain evidence="6">Cailab_2023a</strain>
    </source>
</reference>
<dbReference type="GO" id="GO:0005634">
    <property type="term" value="C:nucleus"/>
    <property type="evidence" value="ECO:0007669"/>
    <property type="project" value="UniProtKB-SubCell"/>
</dbReference>
<dbReference type="GO" id="GO:1990904">
    <property type="term" value="C:ribonucleoprotein complex"/>
    <property type="evidence" value="ECO:0007669"/>
    <property type="project" value="InterPro"/>
</dbReference>
<gene>
    <name evidence="6" type="ORF">PYX00_011894</name>
</gene>
<dbReference type="Pfam" id="PF05383">
    <property type="entry name" value="La"/>
    <property type="match status" value="1"/>
</dbReference>
<dbReference type="InterPro" id="IPR012677">
    <property type="entry name" value="Nucleotide-bd_a/b_plait_sf"/>
</dbReference>
<sequence>MSQYTHTTRPAACKAPEIFEPLMTDPDIEKIRKQVEFYFSDSNYRIDTFLRSECGRNDGWIPISTLLSFKRLSSLNATVDAVREALKESAVVEISEDNQVRKVITDEYKKYIAEDSVDDRVIGIRGLRRDMKLEDVEKLLCKHMKPKLIRMRRDKRRMFTGCVLVELGSADEAKQALGMEIRMDAAEAPDDVAQASDAEKEGERIDTENAKRVKRPPACLEIMTKADLLKQTRDRESKEKILDGFCGKIFKYETESSLSIRDVKRIVPGCAFVDTKKLVIRFKEVQGDEEKVFEEGDTKIKANKS</sequence>
<evidence type="ECO:0000256" key="4">
    <source>
        <dbReference type="PROSITE-ProRule" id="PRU00332"/>
    </source>
</evidence>
<dbReference type="SUPFAM" id="SSF54928">
    <property type="entry name" value="RNA-binding domain, RBD"/>
    <property type="match status" value="1"/>
</dbReference>
<dbReference type="Gene3D" id="1.10.10.10">
    <property type="entry name" value="Winged helix-like DNA-binding domain superfamily/Winged helix DNA-binding domain"/>
    <property type="match status" value="1"/>
</dbReference>
<protein>
    <recommendedName>
        <fullName evidence="5">HTH La-type RNA-binding domain-containing protein</fullName>
    </recommendedName>
</protein>
<dbReference type="InterPro" id="IPR036390">
    <property type="entry name" value="WH_DNA-bd_sf"/>
</dbReference>
<dbReference type="InterPro" id="IPR035979">
    <property type="entry name" value="RBD_domain_sf"/>
</dbReference>
<accession>A0AAW2H8T0</accession>